<dbReference type="OMA" id="TDIGPYA"/>
<proteinExistence type="predicted"/>
<evidence type="ECO:0000313" key="1">
    <source>
        <dbReference type="EMBL" id="GAP87590.2"/>
    </source>
</evidence>
<keyword evidence="2" id="KW-1185">Reference proteome</keyword>
<accession>A0A1W2THI6</accession>
<dbReference type="PANTHER" id="PTHR39598">
    <property type="entry name" value="AUSTINOL SYNTHESIS PROTEIN F-RELATED"/>
    <property type="match status" value="1"/>
</dbReference>
<dbReference type="EMBL" id="DF977454">
    <property type="protein sequence ID" value="GAP87590.2"/>
    <property type="molecule type" value="Genomic_DNA"/>
</dbReference>
<dbReference type="InterPro" id="IPR050977">
    <property type="entry name" value="Fungal_Meroterpenoid_Isomerase"/>
</dbReference>
<dbReference type="AlphaFoldDB" id="A0A1W2THI6"/>
<name>A0A1W2THI6_ROSNE</name>
<gene>
    <name evidence="1" type="ORF">SAMD00023353_0900590</name>
</gene>
<dbReference type="Proteomes" id="UP000054516">
    <property type="component" value="Unassembled WGS sequence"/>
</dbReference>
<dbReference type="SUPFAM" id="SSF54427">
    <property type="entry name" value="NTF2-like"/>
    <property type="match status" value="1"/>
</dbReference>
<dbReference type="PANTHER" id="PTHR39598:SF1">
    <property type="entry name" value="AUSTINOID BIOSYNTHESIS CLUSTERS PROTEIN F-RELATED"/>
    <property type="match status" value="1"/>
</dbReference>
<dbReference type="InterPro" id="IPR032710">
    <property type="entry name" value="NTF2-like_dom_sf"/>
</dbReference>
<dbReference type="OrthoDB" id="3758478at2759"/>
<dbReference type="Gene3D" id="3.10.450.50">
    <property type="match status" value="1"/>
</dbReference>
<organism evidence="1">
    <name type="scientific">Rosellinia necatrix</name>
    <name type="common">White root-rot fungus</name>
    <dbReference type="NCBI Taxonomy" id="77044"/>
    <lineage>
        <taxon>Eukaryota</taxon>
        <taxon>Fungi</taxon>
        <taxon>Dikarya</taxon>
        <taxon>Ascomycota</taxon>
        <taxon>Pezizomycotina</taxon>
        <taxon>Sordariomycetes</taxon>
        <taxon>Xylariomycetidae</taxon>
        <taxon>Xylariales</taxon>
        <taxon>Xylariaceae</taxon>
        <taxon>Rosellinia</taxon>
    </lineage>
</organism>
<evidence type="ECO:0000313" key="2">
    <source>
        <dbReference type="Proteomes" id="UP000054516"/>
    </source>
</evidence>
<reference evidence="1" key="1">
    <citation type="submission" date="2016-03" db="EMBL/GenBank/DDBJ databases">
        <title>Draft genome sequence of Rosellinia necatrix.</title>
        <authorList>
            <person name="Kanematsu S."/>
        </authorList>
    </citation>
    <scope>NUCLEOTIDE SEQUENCE [LARGE SCALE GENOMIC DNA]</scope>
    <source>
        <strain evidence="1">W97</strain>
    </source>
</reference>
<sequence length="146" mass="16575">MSTKSQLVQTALALIESYNKWDIEAIMAIRTPDCIQQILPKTLGRPEMDNATYKLWFGAMIPYFRNFNVTVDDIIEDVAANKVTLWAHSTSDSAVGPYANEYILILHMNEAGDKITKFFEFVDSSQSATFFPKLREFVAQNPGAEW</sequence>
<protein>
    <submittedName>
        <fullName evidence="1">Putative SLAM family member 5</fullName>
    </submittedName>
</protein>
<dbReference type="STRING" id="77044.A0A1W2THI6"/>